<evidence type="ECO:0000256" key="1">
    <source>
        <dbReference type="SAM" id="Phobius"/>
    </source>
</evidence>
<comment type="caution">
    <text evidence="2">The sequence shown here is derived from an EMBL/GenBank/DDBJ whole genome shotgun (WGS) entry which is preliminary data.</text>
</comment>
<sequence>MTMPAPLLFSLRVFLCLVMAASVALAIRMARPWGDNYAYQEFSGYVGLGMFMLWAILPLAALAWAARWFRHARIASWVYAIGACGIALSGLYVYVDAALIHIDPQGGLVFMFVPLVQWGAALGLAAVCAVVRRVAR</sequence>
<gene>
    <name evidence="2" type="ORF">CSC65_07345</name>
</gene>
<evidence type="ECO:0008006" key="4">
    <source>
        <dbReference type="Google" id="ProtNLM"/>
    </source>
</evidence>
<accession>A0ABQ6Z7L2</accession>
<reference evidence="2 3" key="1">
    <citation type="submission" date="2017-10" db="EMBL/GenBank/DDBJ databases">
        <title>Whole genome sequencing of members of genus Pseudoxanthomonas.</title>
        <authorList>
            <person name="Kumar S."/>
            <person name="Bansal K."/>
            <person name="Kaur A."/>
            <person name="Patil P."/>
            <person name="Sharma S."/>
            <person name="Patil P.B."/>
        </authorList>
    </citation>
    <scope>NUCLEOTIDE SEQUENCE [LARGE SCALE GENOMIC DNA]</scope>
    <source>
        <strain evidence="2 3">DSM 17801</strain>
    </source>
</reference>
<protein>
    <recommendedName>
        <fullName evidence="4">Transmembrane protein</fullName>
    </recommendedName>
</protein>
<keyword evidence="1" id="KW-0812">Transmembrane</keyword>
<evidence type="ECO:0000313" key="3">
    <source>
        <dbReference type="Proteomes" id="UP000788419"/>
    </source>
</evidence>
<keyword evidence="1" id="KW-1133">Transmembrane helix</keyword>
<name>A0ABQ6Z7L2_9GAMM</name>
<proteinExistence type="predicted"/>
<feature type="transmembrane region" description="Helical" evidence="1">
    <location>
        <begin position="42"/>
        <end position="65"/>
    </location>
</feature>
<keyword evidence="3" id="KW-1185">Reference proteome</keyword>
<feature type="transmembrane region" description="Helical" evidence="1">
    <location>
        <begin position="107"/>
        <end position="131"/>
    </location>
</feature>
<evidence type="ECO:0000313" key="2">
    <source>
        <dbReference type="EMBL" id="KAF1695025.1"/>
    </source>
</evidence>
<keyword evidence="1" id="KW-0472">Membrane</keyword>
<dbReference type="Proteomes" id="UP000788419">
    <property type="component" value="Unassembled WGS sequence"/>
</dbReference>
<dbReference type="EMBL" id="PDWN01000006">
    <property type="protein sequence ID" value="KAF1695025.1"/>
    <property type="molecule type" value="Genomic_DNA"/>
</dbReference>
<feature type="transmembrane region" description="Helical" evidence="1">
    <location>
        <begin position="77"/>
        <end position="95"/>
    </location>
</feature>
<organism evidence="2 3">
    <name type="scientific">Pseudoxanthomonas daejeonensis</name>
    <dbReference type="NCBI Taxonomy" id="266062"/>
    <lineage>
        <taxon>Bacteria</taxon>
        <taxon>Pseudomonadati</taxon>
        <taxon>Pseudomonadota</taxon>
        <taxon>Gammaproteobacteria</taxon>
        <taxon>Lysobacterales</taxon>
        <taxon>Lysobacteraceae</taxon>
        <taxon>Pseudoxanthomonas</taxon>
    </lineage>
</organism>